<dbReference type="PROSITE" id="PS50084">
    <property type="entry name" value="KH_TYPE_1"/>
    <property type="match status" value="1"/>
</dbReference>
<keyword evidence="4" id="KW-1185">Reference proteome</keyword>
<dbReference type="InterPro" id="IPR004088">
    <property type="entry name" value="KH_dom_type_1"/>
</dbReference>
<dbReference type="GO" id="GO:0006355">
    <property type="term" value="P:regulation of DNA-templated transcription"/>
    <property type="evidence" value="ECO:0007669"/>
    <property type="project" value="Ensembl"/>
</dbReference>
<evidence type="ECO:0000313" key="4">
    <source>
        <dbReference type="Proteomes" id="UP000001645"/>
    </source>
</evidence>
<dbReference type="InParanoid" id="A0A803XWH5"/>
<dbReference type="Proteomes" id="UP000001645">
    <property type="component" value="Chromosome 8"/>
</dbReference>
<dbReference type="InterPro" id="IPR047538">
    <property type="entry name" value="KH-I_ASCC1"/>
</dbReference>
<dbReference type="PANTHER" id="PTHR13360">
    <property type="entry name" value="ACTIVATING SIGNAL COINTEGRATOR 1 COMPLEX SUBUNIT 1"/>
    <property type="match status" value="1"/>
</dbReference>
<name>A0A803XWH5_MELGA</name>
<dbReference type="Gene3D" id="3.90.1140.10">
    <property type="entry name" value="Cyclic phosphodiesterase"/>
    <property type="match status" value="1"/>
</dbReference>
<reference evidence="3" key="3">
    <citation type="submission" date="2025-09" db="UniProtKB">
        <authorList>
            <consortium name="Ensembl"/>
        </authorList>
    </citation>
    <scope>IDENTIFICATION</scope>
</reference>
<dbReference type="Gene3D" id="3.30.1370.10">
    <property type="entry name" value="K Homology domain, type 1"/>
    <property type="match status" value="1"/>
</dbReference>
<reference evidence="3" key="2">
    <citation type="submission" date="2025-08" db="UniProtKB">
        <authorList>
            <consortium name="Ensembl"/>
        </authorList>
    </citation>
    <scope>IDENTIFICATION</scope>
</reference>
<dbReference type="PANTHER" id="PTHR13360:SF1">
    <property type="entry name" value="ACTIVATING SIGNAL COINTEGRATOR 1 COMPLEX SUBUNIT 1"/>
    <property type="match status" value="1"/>
</dbReference>
<dbReference type="InterPro" id="IPR004087">
    <property type="entry name" value="KH_dom"/>
</dbReference>
<feature type="domain" description="K Homology" evidence="2">
    <location>
        <begin position="51"/>
        <end position="119"/>
    </location>
</feature>
<gene>
    <name evidence="3" type="primary">ASCC1</name>
</gene>
<accession>A0A803XWH5</accession>
<dbReference type="Bgee" id="ENSMGAG00000005410">
    <property type="expression patterns" value="Expressed in spleen and 17 other cell types or tissues"/>
</dbReference>
<dbReference type="GO" id="GO:1990391">
    <property type="term" value="C:DNA repair complex"/>
    <property type="evidence" value="ECO:0007669"/>
    <property type="project" value="Ensembl"/>
</dbReference>
<dbReference type="SUPFAM" id="SSF54791">
    <property type="entry name" value="Eukaryotic type KH-domain (KH-domain type I)"/>
    <property type="match status" value="1"/>
</dbReference>
<dbReference type="GeneTree" id="ENSGT00390000018119"/>
<evidence type="ECO:0000313" key="3">
    <source>
        <dbReference type="Ensembl" id="ENSMGAP00000023871.1"/>
    </source>
</evidence>
<sequence>MQQRGVRLLLSSTSEEGCEAVVLHIALLFLVGPNDCADEPCDAFVVEETEKGFQCRVEVPSPLYKYIIGKKGETKKRLETETRTSISIPKPGVEGEIVITGQQRGSVISARTRIDVLLDSFRKKQPFTHFLSFALNQPVIQEKFLQFKEEVLEKCSQDHGVSSSLFQNPAKLHLTLGTLVLLNEQEIQRACDLLQQCKEDFVDQITGGKPLSVEVTGVEYMNDDPAMMDVLYAKVHMKDGSDKLQMIADQLVERFVASGLMLREWDRVKLHATVMNTLFRKDPSGAEERSSAVTGKSSFKERESFNGRNILKVSMKQLEKWSQVLILHIQKRLKHLFKTAFVFGLWDLPERGGICLGNKQSRLLLVGSRTVFNRSVLKAGELRSGIRHTNAKWVLVLSFTLLMFYPRDLGSCWFAAHQKGRLCCSCFTHSCLFFCR</sequence>
<dbReference type="GO" id="GO:0003723">
    <property type="term" value="F:RNA binding"/>
    <property type="evidence" value="ECO:0007669"/>
    <property type="project" value="UniProtKB-UniRule"/>
</dbReference>
<dbReference type="InterPro" id="IPR036612">
    <property type="entry name" value="KH_dom_type_1_sf"/>
</dbReference>
<reference evidence="3 4" key="1">
    <citation type="journal article" date="2010" name="PLoS Biol.">
        <title>Multi-platform next-generation sequencing of the domestic turkey (Meleagris gallopavo): genome assembly and analysis.</title>
        <authorList>
            <person name="Dalloul R.A."/>
            <person name="Long J.A."/>
            <person name="Zimin A.V."/>
            <person name="Aslam L."/>
            <person name="Beal K."/>
            <person name="Blomberg L.A."/>
            <person name="Bouffard P."/>
            <person name="Burt D.W."/>
            <person name="Crasta O."/>
            <person name="Crooijmans R.P."/>
            <person name="Cooper K."/>
            <person name="Coulombe R.A."/>
            <person name="De S."/>
            <person name="Delany M.E."/>
            <person name="Dodgson J.B."/>
            <person name="Dong J.J."/>
            <person name="Evans C."/>
            <person name="Frederickson K.M."/>
            <person name="Flicek P."/>
            <person name="Florea L."/>
            <person name="Folkerts O."/>
            <person name="Groenen M.A."/>
            <person name="Harkins T.T."/>
            <person name="Herrero J."/>
            <person name="Hoffmann S."/>
            <person name="Megens H.J."/>
            <person name="Jiang A."/>
            <person name="de Jong P."/>
            <person name="Kaiser P."/>
            <person name="Kim H."/>
            <person name="Kim K.W."/>
            <person name="Kim S."/>
            <person name="Langenberger D."/>
            <person name="Lee M.K."/>
            <person name="Lee T."/>
            <person name="Mane S."/>
            <person name="Marcais G."/>
            <person name="Marz M."/>
            <person name="McElroy A.P."/>
            <person name="Modise T."/>
            <person name="Nefedov M."/>
            <person name="Notredame C."/>
            <person name="Paton I.R."/>
            <person name="Payne W.S."/>
            <person name="Pertea G."/>
            <person name="Prickett D."/>
            <person name="Puiu D."/>
            <person name="Qioa D."/>
            <person name="Raineri E."/>
            <person name="Ruffier M."/>
            <person name="Salzberg S.L."/>
            <person name="Schatz M.C."/>
            <person name="Scheuring C."/>
            <person name="Schmidt C.J."/>
            <person name="Schroeder S."/>
            <person name="Searle S.M."/>
            <person name="Smith E.J."/>
            <person name="Smith J."/>
            <person name="Sonstegard T.S."/>
            <person name="Stadler P.F."/>
            <person name="Tafer H."/>
            <person name="Tu Z.J."/>
            <person name="Van Tassell C.P."/>
            <person name="Vilella A.J."/>
            <person name="Williams K.P."/>
            <person name="Yorke J.A."/>
            <person name="Zhang L."/>
            <person name="Zhang H.B."/>
            <person name="Zhang X."/>
            <person name="Zhang Y."/>
            <person name="Reed K.M."/>
        </authorList>
    </citation>
    <scope>NUCLEOTIDE SEQUENCE [LARGE SCALE GENOMIC DNA]</scope>
</reference>
<dbReference type="InterPro" id="IPR009210">
    <property type="entry name" value="ASCC1"/>
</dbReference>
<dbReference type="GO" id="GO:0005634">
    <property type="term" value="C:nucleus"/>
    <property type="evidence" value="ECO:0007669"/>
    <property type="project" value="Ensembl"/>
</dbReference>
<dbReference type="SMART" id="SM00322">
    <property type="entry name" value="KH"/>
    <property type="match status" value="1"/>
</dbReference>
<protein>
    <submittedName>
        <fullName evidence="3">Activating signal cointegrator 1 complex subunit 1</fullName>
    </submittedName>
</protein>
<dbReference type="Pfam" id="PF00013">
    <property type="entry name" value="KH_1"/>
    <property type="match status" value="1"/>
</dbReference>
<dbReference type="CDD" id="cd22419">
    <property type="entry name" value="KH-I_ASCC1"/>
    <property type="match status" value="1"/>
</dbReference>
<evidence type="ECO:0000259" key="2">
    <source>
        <dbReference type="SMART" id="SM00322"/>
    </source>
</evidence>
<dbReference type="AlphaFoldDB" id="A0A803XWH5"/>
<dbReference type="GO" id="GO:0005667">
    <property type="term" value="C:transcription regulator complex"/>
    <property type="evidence" value="ECO:0007669"/>
    <property type="project" value="Ensembl"/>
</dbReference>
<dbReference type="InterPro" id="IPR019510">
    <property type="entry name" value="AKAP7-like_phosphoesterase"/>
</dbReference>
<dbReference type="Ensembl" id="ENSMGAT00000028655.1">
    <property type="protein sequence ID" value="ENSMGAP00000023871.1"/>
    <property type="gene ID" value="ENSMGAG00000005410.3"/>
</dbReference>
<organism evidence="3 4">
    <name type="scientific">Meleagris gallopavo</name>
    <name type="common">Wild turkey</name>
    <dbReference type="NCBI Taxonomy" id="9103"/>
    <lineage>
        <taxon>Eukaryota</taxon>
        <taxon>Metazoa</taxon>
        <taxon>Chordata</taxon>
        <taxon>Craniata</taxon>
        <taxon>Vertebrata</taxon>
        <taxon>Euteleostomi</taxon>
        <taxon>Archelosauria</taxon>
        <taxon>Archosauria</taxon>
        <taxon>Dinosauria</taxon>
        <taxon>Saurischia</taxon>
        <taxon>Theropoda</taxon>
        <taxon>Coelurosauria</taxon>
        <taxon>Aves</taxon>
        <taxon>Neognathae</taxon>
        <taxon>Galloanserae</taxon>
        <taxon>Galliformes</taxon>
        <taxon>Phasianidae</taxon>
        <taxon>Meleagridinae</taxon>
        <taxon>Meleagris</taxon>
    </lineage>
</organism>
<keyword evidence="1" id="KW-0694">RNA-binding</keyword>
<dbReference type="GO" id="GO:0006307">
    <property type="term" value="P:DNA alkylation repair"/>
    <property type="evidence" value="ECO:0007669"/>
    <property type="project" value="InterPro"/>
</dbReference>
<dbReference type="Pfam" id="PF10469">
    <property type="entry name" value="AKAP7_NLS"/>
    <property type="match status" value="1"/>
</dbReference>
<evidence type="ECO:0000256" key="1">
    <source>
        <dbReference type="PROSITE-ProRule" id="PRU00117"/>
    </source>
</evidence>
<proteinExistence type="predicted"/>